<name>A0A316U5D1_9BASI</name>
<comment type="similarity">
    <text evidence="1">Belongs to the inositol monophosphatase superfamily.</text>
</comment>
<dbReference type="GO" id="GO:0006020">
    <property type="term" value="P:inositol metabolic process"/>
    <property type="evidence" value="ECO:0007669"/>
    <property type="project" value="TreeGrafter"/>
</dbReference>
<protein>
    <submittedName>
        <fullName evidence="6">Inositol monophosphatase</fullName>
    </submittedName>
</protein>
<organism evidence="6 7">
    <name type="scientific">Pseudomicrostroma glucosiphilum</name>
    <dbReference type="NCBI Taxonomy" id="1684307"/>
    <lineage>
        <taxon>Eukaryota</taxon>
        <taxon>Fungi</taxon>
        <taxon>Dikarya</taxon>
        <taxon>Basidiomycota</taxon>
        <taxon>Ustilaginomycotina</taxon>
        <taxon>Exobasidiomycetes</taxon>
        <taxon>Microstromatales</taxon>
        <taxon>Microstromatales incertae sedis</taxon>
        <taxon>Pseudomicrostroma</taxon>
    </lineage>
</organism>
<dbReference type="AlphaFoldDB" id="A0A316U5D1"/>
<dbReference type="PRINTS" id="PR00377">
    <property type="entry name" value="IMPHPHTASES"/>
</dbReference>
<gene>
    <name evidence="6" type="ORF">BCV69DRAFT_283350</name>
</gene>
<reference evidence="6 7" key="1">
    <citation type="journal article" date="2018" name="Mol. Biol. Evol.">
        <title>Broad Genomic Sampling Reveals a Smut Pathogenic Ancestry of the Fungal Clade Ustilaginomycotina.</title>
        <authorList>
            <person name="Kijpornyongpan T."/>
            <person name="Mondo S.J."/>
            <person name="Barry K."/>
            <person name="Sandor L."/>
            <person name="Lee J."/>
            <person name="Lipzen A."/>
            <person name="Pangilinan J."/>
            <person name="LaButti K."/>
            <person name="Hainaut M."/>
            <person name="Henrissat B."/>
            <person name="Grigoriev I.V."/>
            <person name="Spatafora J.W."/>
            <person name="Aime M.C."/>
        </authorList>
    </citation>
    <scope>NUCLEOTIDE SEQUENCE [LARGE SCALE GENOMIC DNA]</scope>
    <source>
        <strain evidence="6 7">MCA 4718</strain>
    </source>
</reference>
<feature type="binding site" evidence="4">
    <location>
        <position position="360"/>
    </location>
    <ligand>
        <name>Mg(2+)</name>
        <dbReference type="ChEBI" id="CHEBI:18420"/>
        <label>1</label>
        <note>catalytic</note>
    </ligand>
</feature>
<dbReference type="OrthoDB" id="10254945at2759"/>
<proteinExistence type="inferred from homology"/>
<dbReference type="STRING" id="1684307.A0A316U5D1"/>
<dbReference type="CDD" id="cd01639">
    <property type="entry name" value="IMPase"/>
    <property type="match status" value="1"/>
</dbReference>
<feature type="binding site" evidence="4">
    <location>
        <position position="139"/>
    </location>
    <ligand>
        <name>Mg(2+)</name>
        <dbReference type="ChEBI" id="CHEBI:18420"/>
        <label>1</label>
        <note>catalytic</note>
    </ligand>
</feature>
<evidence type="ECO:0000256" key="3">
    <source>
        <dbReference type="ARBA" id="ARBA00022842"/>
    </source>
</evidence>
<dbReference type="InterPro" id="IPR020583">
    <property type="entry name" value="Inositol_monoP_metal-BS"/>
</dbReference>
<feature type="compositionally biased region" description="Low complexity" evidence="5">
    <location>
        <begin position="268"/>
        <end position="278"/>
    </location>
</feature>
<dbReference type="PANTHER" id="PTHR20854">
    <property type="entry name" value="INOSITOL MONOPHOSPHATASE"/>
    <property type="match status" value="1"/>
</dbReference>
<dbReference type="GO" id="GO:0007165">
    <property type="term" value="P:signal transduction"/>
    <property type="evidence" value="ECO:0007669"/>
    <property type="project" value="TreeGrafter"/>
</dbReference>
<dbReference type="SUPFAM" id="SSF56655">
    <property type="entry name" value="Carbohydrate phosphatase"/>
    <property type="match status" value="1"/>
</dbReference>
<dbReference type="PANTHER" id="PTHR20854:SF39">
    <property type="entry name" value="PROTEIN QUTG"/>
    <property type="match status" value="1"/>
</dbReference>
<dbReference type="InterPro" id="IPR020550">
    <property type="entry name" value="Inositol_monophosphatase_CS"/>
</dbReference>
<dbReference type="InterPro" id="IPR000760">
    <property type="entry name" value="Inositol_monophosphatase-like"/>
</dbReference>
<feature type="binding site" evidence="4">
    <location>
        <position position="138"/>
    </location>
    <ligand>
        <name>Mg(2+)</name>
        <dbReference type="ChEBI" id="CHEBI:18420"/>
        <label>1</label>
        <note>catalytic</note>
    </ligand>
</feature>
<evidence type="ECO:0000256" key="2">
    <source>
        <dbReference type="ARBA" id="ARBA00022723"/>
    </source>
</evidence>
<dbReference type="GO" id="GO:0046872">
    <property type="term" value="F:metal ion binding"/>
    <property type="evidence" value="ECO:0007669"/>
    <property type="project" value="UniProtKB-KW"/>
</dbReference>
<dbReference type="Gene3D" id="3.40.190.80">
    <property type="match status" value="1"/>
</dbReference>
<dbReference type="PROSITE" id="PS00630">
    <property type="entry name" value="IMP_2"/>
    <property type="match status" value="1"/>
</dbReference>
<dbReference type="GeneID" id="37014406"/>
<dbReference type="Gene3D" id="3.30.540.10">
    <property type="entry name" value="Fructose-1,6-Bisphosphatase, subunit A, domain 1"/>
    <property type="match status" value="1"/>
</dbReference>
<dbReference type="GO" id="GO:0008934">
    <property type="term" value="F:inositol monophosphate 1-phosphatase activity"/>
    <property type="evidence" value="ECO:0007669"/>
    <property type="project" value="InterPro"/>
</dbReference>
<dbReference type="Proteomes" id="UP000245942">
    <property type="component" value="Unassembled WGS sequence"/>
</dbReference>
<evidence type="ECO:0000313" key="7">
    <source>
        <dbReference type="Proteomes" id="UP000245942"/>
    </source>
</evidence>
<evidence type="ECO:0000256" key="4">
    <source>
        <dbReference type="PIRSR" id="PIRSR600760-2"/>
    </source>
</evidence>
<evidence type="ECO:0000256" key="5">
    <source>
        <dbReference type="SAM" id="MobiDB-lite"/>
    </source>
</evidence>
<dbReference type="InterPro" id="IPR033942">
    <property type="entry name" value="IMPase"/>
</dbReference>
<feature type="compositionally biased region" description="Low complexity" evidence="5">
    <location>
        <begin position="225"/>
        <end position="258"/>
    </location>
</feature>
<feature type="binding site" evidence="4">
    <location>
        <position position="114"/>
    </location>
    <ligand>
        <name>Mg(2+)</name>
        <dbReference type="ChEBI" id="CHEBI:18420"/>
        <label>1</label>
        <note>catalytic</note>
    </ligand>
</feature>
<keyword evidence="7" id="KW-1185">Reference proteome</keyword>
<dbReference type="RefSeq" id="XP_025347627.1">
    <property type="nucleotide sequence ID" value="XM_025492672.1"/>
</dbReference>
<keyword evidence="2 4" id="KW-0479">Metal-binding</keyword>
<feature type="region of interest" description="Disordered" evidence="5">
    <location>
        <begin position="53"/>
        <end position="75"/>
    </location>
</feature>
<evidence type="ECO:0000256" key="1">
    <source>
        <dbReference type="ARBA" id="ARBA00009759"/>
    </source>
</evidence>
<dbReference type="GO" id="GO:0046854">
    <property type="term" value="P:phosphatidylinositol phosphate biosynthetic process"/>
    <property type="evidence" value="ECO:0007669"/>
    <property type="project" value="InterPro"/>
</dbReference>
<dbReference type="EMBL" id="KZ819328">
    <property type="protein sequence ID" value="PWN20467.1"/>
    <property type="molecule type" value="Genomic_DNA"/>
</dbReference>
<evidence type="ECO:0000313" key="6">
    <source>
        <dbReference type="EMBL" id="PWN20467.1"/>
    </source>
</evidence>
<dbReference type="Pfam" id="PF00459">
    <property type="entry name" value="Inositol_P"/>
    <property type="match status" value="2"/>
</dbReference>
<comment type="cofactor">
    <cofactor evidence="4">
        <name>Mg(2+)</name>
        <dbReference type="ChEBI" id="CHEBI:18420"/>
    </cofactor>
</comment>
<feature type="region of interest" description="Disordered" evidence="5">
    <location>
        <begin position="222"/>
        <end position="280"/>
    </location>
</feature>
<dbReference type="FunFam" id="3.30.540.10:FF:000004">
    <property type="entry name" value="Inositol-1-monophosphatase"/>
    <property type="match status" value="1"/>
</dbReference>
<feature type="binding site" evidence="4">
    <location>
        <position position="136"/>
    </location>
    <ligand>
        <name>Mg(2+)</name>
        <dbReference type="ChEBI" id="CHEBI:18420"/>
        <label>1</label>
        <note>catalytic</note>
    </ligand>
</feature>
<keyword evidence="3 4" id="KW-0460">Magnesium</keyword>
<sequence length="459" mass="48636">MVVSSSALPDASTETSSMIDLEAIHDFATDLAVRAGALLRQAAFSRSQAGYLPPPVASSSSSSSNDTSLSETPDLDVRDKQSNVDIVTETDLRVEKFILEEIQKRYPGHALLAEETYAAGGSKRFGLTDEATWIVDPLDGTVNFLHLFPFVCVSIGFTINKVPVVGAIYAPMLGGLDPRASGGTLWSSCQGRGAYQSYPSTTDSTQCSLAFLERYACSAMPRPQPVTSTTPAATTAGATTSTTSTSADPSSSSSSSAAPQPPGPQPLRLPLQPTRPLSRQAPSGLLIASEWGKDRRANPDGNLLRKANSFLNLAGEKGSRNGLGGQIQGLRSMGSAALDLAFCASGTIDVFWEGGCWEWDVCAGLAVLYEAGGIATEGNAPPPDLPLWDSKSGMRLPRPSLGARRFLCVRPCLVGSPAGEKGEEEETAVQAQERVVRSIWQRLHLGGLAYQREGVEYAY</sequence>
<dbReference type="PROSITE" id="PS00629">
    <property type="entry name" value="IMP_1"/>
    <property type="match status" value="1"/>
</dbReference>
<accession>A0A316U5D1</accession>